<dbReference type="Proteomes" id="UP000499080">
    <property type="component" value="Unassembled WGS sequence"/>
</dbReference>
<feature type="domain" description="Transposase Tc1-like" evidence="1">
    <location>
        <begin position="27"/>
        <end position="87"/>
    </location>
</feature>
<dbReference type="EMBL" id="BGPR01000717">
    <property type="protein sequence ID" value="GBM32751.1"/>
    <property type="molecule type" value="Genomic_DNA"/>
</dbReference>
<keyword evidence="3" id="KW-1185">Reference proteome</keyword>
<protein>
    <recommendedName>
        <fullName evidence="1">Transposase Tc1-like domain-containing protein</fullName>
    </recommendedName>
</protein>
<name>A0A4Y2EV69_ARAVE</name>
<accession>A0A4Y2EV69</accession>
<dbReference type="InterPro" id="IPR002492">
    <property type="entry name" value="Transposase_Tc1-like"/>
</dbReference>
<dbReference type="GO" id="GO:0006313">
    <property type="term" value="P:DNA transposition"/>
    <property type="evidence" value="ECO:0007669"/>
    <property type="project" value="InterPro"/>
</dbReference>
<evidence type="ECO:0000259" key="1">
    <source>
        <dbReference type="Pfam" id="PF01498"/>
    </source>
</evidence>
<dbReference type="AlphaFoldDB" id="A0A4Y2EV69"/>
<dbReference type="GO" id="GO:0015074">
    <property type="term" value="P:DNA integration"/>
    <property type="evidence" value="ECO:0007669"/>
    <property type="project" value="InterPro"/>
</dbReference>
<comment type="caution">
    <text evidence="2">The sequence shown here is derived from an EMBL/GenBank/DDBJ whole genome shotgun (WGS) entry which is preliminary data.</text>
</comment>
<gene>
    <name evidence="2" type="ORF">AVEN_83723_1</name>
</gene>
<dbReference type="Pfam" id="PF01498">
    <property type="entry name" value="HTH_Tnp_Tc3_2"/>
    <property type="match status" value="1"/>
</dbReference>
<reference evidence="2 3" key="1">
    <citation type="journal article" date="2019" name="Sci. Rep.">
        <title>Orb-weaving spider Araneus ventricosus genome elucidates the spidroin gene catalogue.</title>
        <authorList>
            <person name="Kono N."/>
            <person name="Nakamura H."/>
            <person name="Ohtoshi R."/>
            <person name="Moran D.A.P."/>
            <person name="Shinohara A."/>
            <person name="Yoshida Y."/>
            <person name="Fujiwara M."/>
            <person name="Mori M."/>
            <person name="Tomita M."/>
            <person name="Arakawa K."/>
        </authorList>
    </citation>
    <scope>NUCLEOTIDE SEQUENCE [LARGE SCALE GENOMIC DNA]</scope>
</reference>
<evidence type="ECO:0000313" key="2">
    <source>
        <dbReference type="EMBL" id="GBM32751.1"/>
    </source>
</evidence>
<dbReference type="GO" id="GO:0003677">
    <property type="term" value="F:DNA binding"/>
    <property type="evidence" value="ECO:0007669"/>
    <property type="project" value="InterPro"/>
</dbReference>
<evidence type="ECO:0000313" key="3">
    <source>
        <dbReference type="Proteomes" id="UP000499080"/>
    </source>
</evidence>
<organism evidence="2 3">
    <name type="scientific">Araneus ventricosus</name>
    <name type="common">Orbweaver spider</name>
    <name type="synonym">Epeira ventricosa</name>
    <dbReference type="NCBI Taxonomy" id="182803"/>
    <lineage>
        <taxon>Eukaryota</taxon>
        <taxon>Metazoa</taxon>
        <taxon>Ecdysozoa</taxon>
        <taxon>Arthropoda</taxon>
        <taxon>Chelicerata</taxon>
        <taxon>Arachnida</taxon>
        <taxon>Araneae</taxon>
        <taxon>Araneomorphae</taxon>
        <taxon>Entelegynae</taxon>
        <taxon>Araneoidea</taxon>
        <taxon>Araneidae</taxon>
        <taxon>Araneus</taxon>
    </lineage>
</organism>
<proteinExistence type="predicted"/>
<sequence length="172" mass="19189">MGRLTGHRSFRGRSGQGHTHAITQNKDRYLMLMTRRNHSINGTLLQQHIQRATGTRVLTQTVRNQLHHIGLYARISMVSLSLTAGHRCCPWKVSLEHLRFGIFFGATCSLQRILLWYLKIDGLSSGENMALGIILHLCTKEPDLAEPELWSGAVCLSMAAPTCKLSGTLKAQ</sequence>